<sequence>MKTSFSILAAFFCIGDLTILCDTLFLENQILNQPHIISTYLVFESFILLFFGLQFPTFFRNFSRLVVICSFVLGMGIMLLFVDLGLLNEVYPNASLILLKYYYNTYYALAFFAFSYLIIAKLRFNFPAIQKFMEYIYFATFFACVFFLILCFFSDWIPLTTKYFLHSFLFMNLLFLFCFAVFLFHYSFTEDYLTHPFSSIFERSTKIFEEQIPATRSNSRLIKEKLWSLYDKRNWRHIMDSFWFQILVDETLDNALEHGGKREDDIITVHVFESRKFIDVYVIDSGKGFNPRKIPSPIESDRKLVTGGRGIHILKKLFVVRWNFLGNEVSIRVDKTKNSDWKSAT</sequence>
<keyword evidence="1" id="KW-0472">Membrane</keyword>
<evidence type="ECO:0000259" key="2">
    <source>
        <dbReference type="Pfam" id="PF13581"/>
    </source>
</evidence>
<dbReference type="OrthoDB" id="341502at2"/>
<feature type="transmembrane region" description="Helical" evidence="1">
    <location>
        <begin position="37"/>
        <end position="53"/>
    </location>
</feature>
<dbReference type="InterPro" id="IPR003594">
    <property type="entry name" value="HATPase_dom"/>
</dbReference>
<accession>A0A2N0AGK1</accession>
<keyword evidence="1" id="KW-0812">Transmembrane</keyword>
<dbReference type="SUPFAM" id="SSF55874">
    <property type="entry name" value="ATPase domain of HSP90 chaperone/DNA topoisomerase II/histidine kinase"/>
    <property type="match status" value="1"/>
</dbReference>
<feature type="domain" description="Histidine kinase/HSP90-like ATPase" evidence="2">
    <location>
        <begin position="246"/>
        <end position="318"/>
    </location>
</feature>
<dbReference type="EMBL" id="NPDX01000006">
    <property type="protein sequence ID" value="PJZ83428.1"/>
    <property type="molecule type" value="Genomic_DNA"/>
</dbReference>
<dbReference type="RefSeq" id="WP_100744999.1">
    <property type="nucleotide sequence ID" value="NZ_NPDW01000003.1"/>
</dbReference>
<gene>
    <name evidence="3" type="ORF">CH364_17340</name>
</gene>
<keyword evidence="4" id="KW-1185">Reference proteome</keyword>
<dbReference type="Proteomes" id="UP000232145">
    <property type="component" value="Unassembled WGS sequence"/>
</dbReference>
<feature type="transmembrane region" description="Helical" evidence="1">
    <location>
        <begin position="163"/>
        <end position="184"/>
    </location>
</feature>
<feature type="transmembrane region" description="Helical" evidence="1">
    <location>
        <begin position="106"/>
        <end position="124"/>
    </location>
</feature>
<comment type="caution">
    <text evidence="3">The sequence shown here is derived from an EMBL/GenBank/DDBJ whole genome shotgun (WGS) entry which is preliminary data.</text>
</comment>
<evidence type="ECO:0000256" key="1">
    <source>
        <dbReference type="SAM" id="Phobius"/>
    </source>
</evidence>
<feature type="transmembrane region" description="Helical" evidence="1">
    <location>
        <begin position="65"/>
        <end position="86"/>
    </location>
</feature>
<keyword evidence="1" id="KW-1133">Transmembrane helix</keyword>
<evidence type="ECO:0000313" key="4">
    <source>
        <dbReference type="Proteomes" id="UP000232145"/>
    </source>
</evidence>
<dbReference type="InterPro" id="IPR036890">
    <property type="entry name" value="HATPase_C_sf"/>
</dbReference>
<keyword evidence="3" id="KW-0808">Transferase</keyword>
<dbReference type="GO" id="GO:0016301">
    <property type="term" value="F:kinase activity"/>
    <property type="evidence" value="ECO:0007669"/>
    <property type="project" value="UniProtKB-KW"/>
</dbReference>
<feature type="transmembrane region" description="Helical" evidence="1">
    <location>
        <begin position="136"/>
        <end position="157"/>
    </location>
</feature>
<keyword evidence="3" id="KW-0418">Kinase</keyword>
<dbReference type="CDD" id="cd16936">
    <property type="entry name" value="HATPase_RsbW-like"/>
    <property type="match status" value="1"/>
</dbReference>
<evidence type="ECO:0000313" key="3">
    <source>
        <dbReference type="EMBL" id="PJZ83428.1"/>
    </source>
</evidence>
<dbReference type="Gene3D" id="3.30.565.10">
    <property type="entry name" value="Histidine kinase-like ATPase, C-terminal domain"/>
    <property type="match status" value="1"/>
</dbReference>
<dbReference type="Pfam" id="PF13581">
    <property type="entry name" value="HATPase_c_2"/>
    <property type="match status" value="1"/>
</dbReference>
<reference evidence="3 4" key="1">
    <citation type="submission" date="2017-07" db="EMBL/GenBank/DDBJ databases">
        <title>Leptospira spp. isolated from tropical soils.</title>
        <authorList>
            <person name="Thibeaux R."/>
            <person name="Iraola G."/>
            <person name="Ferres I."/>
            <person name="Bierque E."/>
            <person name="Girault D."/>
            <person name="Soupe-Gilbert M.-E."/>
            <person name="Picardeau M."/>
            <person name="Goarant C."/>
        </authorList>
    </citation>
    <scope>NUCLEOTIDE SEQUENCE [LARGE SCALE GENOMIC DNA]</scope>
    <source>
        <strain evidence="3 4">FH2-B-A1</strain>
    </source>
</reference>
<protein>
    <submittedName>
        <fullName evidence="3">Histidine kinase</fullName>
    </submittedName>
</protein>
<name>A0A2N0AGK1_9LEPT</name>
<proteinExistence type="predicted"/>
<organism evidence="3 4">
    <name type="scientific">Leptospira harrisiae</name>
    <dbReference type="NCBI Taxonomy" id="2023189"/>
    <lineage>
        <taxon>Bacteria</taxon>
        <taxon>Pseudomonadati</taxon>
        <taxon>Spirochaetota</taxon>
        <taxon>Spirochaetia</taxon>
        <taxon>Leptospirales</taxon>
        <taxon>Leptospiraceae</taxon>
        <taxon>Leptospira</taxon>
    </lineage>
</organism>
<dbReference type="AlphaFoldDB" id="A0A2N0AGK1"/>